<evidence type="ECO:0000256" key="12">
    <source>
        <dbReference type="ARBA" id="ARBA00048679"/>
    </source>
</evidence>
<proteinExistence type="inferred from homology"/>
<dbReference type="GO" id="GO:0035556">
    <property type="term" value="P:intracellular signal transduction"/>
    <property type="evidence" value="ECO:0007669"/>
    <property type="project" value="TreeGrafter"/>
</dbReference>
<comment type="similarity">
    <text evidence="2">Belongs to the protein kinase superfamily. CAMK Ser/Thr protein kinase family. NIM1 subfamily.</text>
</comment>
<dbReference type="Pfam" id="PF00069">
    <property type="entry name" value="Pkinase"/>
    <property type="match status" value="1"/>
</dbReference>
<organism evidence="16 17">
    <name type="scientific">Pichia kluyveri</name>
    <name type="common">Yeast</name>
    <dbReference type="NCBI Taxonomy" id="36015"/>
    <lineage>
        <taxon>Eukaryota</taxon>
        <taxon>Fungi</taxon>
        <taxon>Dikarya</taxon>
        <taxon>Ascomycota</taxon>
        <taxon>Saccharomycotina</taxon>
        <taxon>Pichiomycetes</taxon>
        <taxon>Pichiales</taxon>
        <taxon>Pichiaceae</taxon>
        <taxon>Pichia</taxon>
    </lineage>
</organism>
<dbReference type="AlphaFoldDB" id="A0AAV5RBP5"/>
<dbReference type="GO" id="GO:0004674">
    <property type="term" value="F:protein serine/threonine kinase activity"/>
    <property type="evidence" value="ECO:0007669"/>
    <property type="project" value="UniProtKB-KW"/>
</dbReference>
<evidence type="ECO:0000256" key="1">
    <source>
        <dbReference type="ARBA" id="ARBA00004266"/>
    </source>
</evidence>
<sequence length="1200" mass="136358">MNKENRNPTSFARKAAKTAIIRSNKNPKNVLNNNQNNNNNNNNNNKQLQNNQIDKVVESVVNATKRLSQQSNHSNSSKMKVENRVGPWRLGRTLGKGSTGRVRLAKHTVTGQLAAIKIVPKNIIDFNINNDNNNNSNNNNENNPNSKKKKTKKPKVDENGLPYGIEREIIIMKLISHPNIMALYDVWENKNELYLVLEYVEGGELFDFLINNGKLNEFDAVKYFRMIINGVSYCHKFNICHRDLKPENILLDKNGKIKIADFGMAALETQQKLLETSCGSPHYASPEIVAGKNYHGSPSDVWSCGVILFALLTGHLPFDDPNIRKLLLKVQTGKFHMPSNLSNDARDLIWSMLRINPNERIKIEDISNHPLMLKYPDDSINNEIEDKLDHLDISVPVSKIDFDILNNLKTLWNGVPESHIIKMLQNNHKNPEKMFYYLLENYKLTHANESNLPDLKQSISKTTLRVSSYTNNNNTSSDNSTNNLNRNSSRTTKPLPRSTSTVITTIYDKDGEVLKSESQEIKPINTLKKKKSSNTNLRIVASTSYNKSISFQNIRRDTSASTLSIVNMSRNLSILPDSNHFLPRDRQSSVKLNKHIDQIPPSKSYTMNPKDLPELPDLNDYKYLVNSIFDSRYSDKDLTNNKTNADKPDNKNLKEKTRVEDDIIILNIADSTDDPTDNSTSLDASYISSRVDTTAEDTAPMSKLEKLRNDLGITNNNPQNNYRNFSSLKSFRSSSTRRLNTFLQEEYKNVKLNDFSSIHANSTVNTHRTQPSVTYSHKTQPSVTYSHKTQKSITLSNYSLHSAVEVKMMSPTLEELINMNEGRVFEDADESKKNLNLISTENVSTIHKNIIPNVNINENRKSEIRNSLLTESTNDVVQIEPKINEHTSNDTNEPANSMFADAEEYPNLTSELQDTFDTEITGSLYTSLEEQPQESENKTREKLVKGNDKGIRLSMKPAIYDEADKTKYIRHAPTSPNPHPFRAAINENLNVVDCTVGSQKQTNNAEPKLQTNNYVESQHVKPAKKTNWFKKVFAALNKKSQRTDKQINDNTKKNKNRSPSIPNKNKAQRASTFFNNISSLKFNRATYKGNTNSLFNTEYLIDSDIVTKDALVEKIHEDSRTQILKLVKTESAPSGHNYIFEASNLDTKFAVNIIEKVGSEYGFGGCYIKLVKLKGNKKSFDYWCTIINNIILELEKMEQL</sequence>
<comment type="catalytic activity">
    <reaction evidence="11">
        <text>L-threonyl-[protein] + ATP = O-phospho-L-threonyl-[protein] + ADP + H(+)</text>
        <dbReference type="Rhea" id="RHEA:46608"/>
        <dbReference type="Rhea" id="RHEA-COMP:11060"/>
        <dbReference type="Rhea" id="RHEA-COMP:11605"/>
        <dbReference type="ChEBI" id="CHEBI:15378"/>
        <dbReference type="ChEBI" id="CHEBI:30013"/>
        <dbReference type="ChEBI" id="CHEBI:30616"/>
        <dbReference type="ChEBI" id="CHEBI:61977"/>
        <dbReference type="ChEBI" id="CHEBI:456216"/>
        <dbReference type="EC" id="2.7.11.1"/>
    </reaction>
</comment>
<dbReference type="InterPro" id="IPR008271">
    <property type="entry name" value="Ser/Thr_kinase_AS"/>
</dbReference>
<evidence type="ECO:0000256" key="6">
    <source>
        <dbReference type="ARBA" id="ARBA00022679"/>
    </source>
</evidence>
<comment type="catalytic activity">
    <reaction evidence="12">
        <text>L-seryl-[protein] + ATP = O-phospho-L-seryl-[protein] + ADP + H(+)</text>
        <dbReference type="Rhea" id="RHEA:17989"/>
        <dbReference type="Rhea" id="RHEA-COMP:9863"/>
        <dbReference type="Rhea" id="RHEA-COMP:11604"/>
        <dbReference type="ChEBI" id="CHEBI:15378"/>
        <dbReference type="ChEBI" id="CHEBI:29999"/>
        <dbReference type="ChEBI" id="CHEBI:30616"/>
        <dbReference type="ChEBI" id="CHEBI:83421"/>
        <dbReference type="ChEBI" id="CHEBI:456216"/>
        <dbReference type="EC" id="2.7.11.1"/>
    </reaction>
</comment>
<feature type="domain" description="Protein kinase" evidence="15">
    <location>
        <begin position="88"/>
        <end position="372"/>
    </location>
</feature>
<evidence type="ECO:0000256" key="3">
    <source>
        <dbReference type="ARBA" id="ARBA00012513"/>
    </source>
</evidence>
<evidence type="ECO:0000313" key="17">
    <source>
        <dbReference type="Proteomes" id="UP001378960"/>
    </source>
</evidence>
<evidence type="ECO:0000256" key="8">
    <source>
        <dbReference type="ARBA" id="ARBA00022777"/>
    </source>
</evidence>
<reference evidence="16 17" key="1">
    <citation type="journal article" date="2023" name="Elife">
        <title>Identification of key yeast species and microbe-microbe interactions impacting larval growth of Drosophila in the wild.</title>
        <authorList>
            <person name="Mure A."/>
            <person name="Sugiura Y."/>
            <person name="Maeda R."/>
            <person name="Honda K."/>
            <person name="Sakurai N."/>
            <person name="Takahashi Y."/>
            <person name="Watada M."/>
            <person name="Katoh T."/>
            <person name="Gotoh A."/>
            <person name="Gotoh Y."/>
            <person name="Taniguchi I."/>
            <person name="Nakamura K."/>
            <person name="Hayashi T."/>
            <person name="Katayama T."/>
            <person name="Uemura T."/>
            <person name="Hattori Y."/>
        </authorList>
    </citation>
    <scope>NUCLEOTIDE SEQUENCE [LARGE SCALE GENOMIC DNA]</scope>
    <source>
        <strain evidence="16 17">PK-24</strain>
    </source>
</reference>
<evidence type="ECO:0000256" key="4">
    <source>
        <dbReference type="ARBA" id="ARBA00022527"/>
    </source>
</evidence>
<evidence type="ECO:0000256" key="10">
    <source>
        <dbReference type="ARBA" id="ARBA00023054"/>
    </source>
</evidence>
<dbReference type="EC" id="2.7.11.1" evidence="3"/>
<feature type="compositionally biased region" description="Low complexity" evidence="14">
    <location>
        <begin position="24"/>
        <end position="47"/>
    </location>
</feature>
<dbReference type="Proteomes" id="UP001378960">
    <property type="component" value="Unassembled WGS sequence"/>
</dbReference>
<dbReference type="EMBL" id="BTGB01000009">
    <property type="protein sequence ID" value="GMM48193.1"/>
    <property type="molecule type" value="Genomic_DNA"/>
</dbReference>
<dbReference type="SMART" id="SM00220">
    <property type="entry name" value="S_TKc"/>
    <property type="match status" value="1"/>
</dbReference>
<evidence type="ECO:0000259" key="15">
    <source>
        <dbReference type="PROSITE" id="PS50011"/>
    </source>
</evidence>
<keyword evidence="17" id="KW-1185">Reference proteome</keyword>
<dbReference type="FunFam" id="1.10.510.10:FF:000394">
    <property type="entry name" value="Serine/threonine-protein kinase HSL1"/>
    <property type="match status" value="1"/>
</dbReference>
<dbReference type="CDD" id="cd14081">
    <property type="entry name" value="STKc_BRSK1_2"/>
    <property type="match status" value="1"/>
</dbReference>
<keyword evidence="4" id="KW-0723">Serine/threonine-protein kinase</keyword>
<keyword evidence="6" id="KW-0808">Transferase</keyword>
<dbReference type="PROSITE" id="PS50011">
    <property type="entry name" value="PROTEIN_KINASE_DOM"/>
    <property type="match status" value="1"/>
</dbReference>
<feature type="compositionally biased region" description="Low complexity" evidence="14">
    <location>
        <begin position="129"/>
        <end position="145"/>
    </location>
</feature>
<dbReference type="GO" id="GO:0005940">
    <property type="term" value="C:septin ring"/>
    <property type="evidence" value="ECO:0007669"/>
    <property type="project" value="UniProtKB-ARBA"/>
</dbReference>
<feature type="region of interest" description="Disordered" evidence="14">
    <location>
        <begin position="21"/>
        <end position="47"/>
    </location>
</feature>
<protein>
    <recommendedName>
        <fullName evidence="3">non-specific serine/threonine protein kinase</fullName>
        <ecNumber evidence="3">2.7.11.1</ecNumber>
    </recommendedName>
</protein>
<dbReference type="GO" id="GO:0005935">
    <property type="term" value="C:cellular bud neck"/>
    <property type="evidence" value="ECO:0007669"/>
    <property type="project" value="UniProtKB-SubCell"/>
</dbReference>
<dbReference type="Gene3D" id="1.10.510.10">
    <property type="entry name" value="Transferase(Phosphotransferase) domain 1"/>
    <property type="match status" value="1"/>
</dbReference>
<evidence type="ECO:0000256" key="2">
    <source>
        <dbReference type="ARBA" id="ARBA00010791"/>
    </source>
</evidence>
<keyword evidence="10" id="KW-0175">Coiled coil</keyword>
<comment type="subcellular location">
    <subcellularLocation>
        <location evidence="1">Bud neck</location>
    </subcellularLocation>
</comment>
<feature type="region of interest" description="Disordered" evidence="14">
    <location>
        <begin position="129"/>
        <end position="159"/>
    </location>
</feature>
<comment type="caution">
    <text evidence="16">The sequence shown here is derived from an EMBL/GenBank/DDBJ whole genome shotgun (WGS) entry which is preliminary data.</text>
</comment>
<feature type="compositionally biased region" description="Low complexity" evidence="14">
    <location>
        <begin position="468"/>
        <end position="492"/>
    </location>
</feature>
<feature type="region of interest" description="Disordered" evidence="14">
    <location>
        <begin position="1039"/>
        <end position="1068"/>
    </location>
</feature>
<evidence type="ECO:0000256" key="11">
    <source>
        <dbReference type="ARBA" id="ARBA00047899"/>
    </source>
</evidence>
<feature type="binding site" evidence="13">
    <location>
        <position position="117"/>
    </location>
    <ligand>
        <name>ATP</name>
        <dbReference type="ChEBI" id="CHEBI:30616"/>
    </ligand>
</feature>
<keyword evidence="9 13" id="KW-0067">ATP-binding</keyword>
<keyword evidence="5" id="KW-0597">Phosphoprotein</keyword>
<evidence type="ECO:0000313" key="16">
    <source>
        <dbReference type="EMBL" id="GMM48193.1"/>
    </source>
</evidence>
<dbReference type="PROSITE" id="PS00108">
    <property type="entry name" value="PROTEIN_KINASE_ST"/>
    <property type="match status" value="1"/>
</dbReference>
<feature type="compositionally biased region" description="Polar residues" evidence="14">
    <location>
        <begin position="1057"/>
        <end position="1068"/>
    </location>
</feature>
<evidence type="ECO:0000256" key="13">
    <source>
        <dbReference type="PROSITE-ProRule" id="PRU10141"/>
    </source>
</evidence>
<dbReference type="PROSITE" id="PS00107">
    <property type="entry name" value="PROTEIN_KINASE_ATP"/>
    <property type="match status" value="1"/>
</dbReference>
<dbReference type="InterPro" id="IPR011009">
    <property type="entry name" value="Kinase-like_dom_sf"/>
</dbReference>
<evidence type="ECO:0000256" key="9">
    <source>
        <dbReference type="ARBA" id="ARBA00022840"/>
    </source>
</evidence>
<evidence type="ECO:0000256" key="14">
    <source>
        <dbReference type="SAM" id="MobiDB-lite"/>
    </source>
</evidence>
<dbReference type="PANTHER" id="PTHR24346">
    <property type="entry name" value="MAP/MICROTUBULE AFFINITY-REGULATING KINASE"/>
    <property type="match status" value="1"/>
</dbReference>
<keyword evidence="8 16" id="KW-0418">Kinase</keyword>
<feature type="compositionally biased region" description="Basic and acidic residues" evidence="14">
    <location>
        <begin position="1041"/>
        <end position="1052"/>
    </location>
</feature>
<dbReference type="PANTHER" id="PTHR24346:SF110">
    <property type="entry name" value="NON-SPECIFIC SERINE_THREONINE PROTEIN KINASE"/>
    <property type="match status" value="1"/>
</dbReference>
<accession>A0AAV5RBP5</accession>
<feature type="region of interest" description="Disordered" evidence="14">
    <location>
        <begin position="468"/>
        <end position="499"/>
    </location>
</feature>
<dbReference type="GO" id="GO:0005524">
    <property type="term" value="F:ATP binding"/>
    <property type="evidence" value="ECO:0007669"/>
    <property type="project" value="UniProtKB-UniRule"/>
</dbReference>
<dbReference type="GO" id="GO:0030447">
    <property type="term" value="P:filamentous growth"/>
    <property type="evidence" value="ECO:0007669"/>
    <property type="project" value="UniProtKB-ARBA"/>
</dbReference>
<dbReference type="GO" id="GO:0060258">
    <property type="term" value="P:negative regulation of filamentous growth"/>
    <property type="evidence" value="ECO:0007669"/>
    <property type="project" value="UniProtKB-ARBA"/>
</dbReference>
<keyword evidence="7 13" id="KW-0547">Nucleotide-binding</keyword>
<gene>
    <name evidence="16" type="ORF">DAPK24_047910</name>
</gene>
<dbReference type="GO" id="GO:0001558">
    <property type="term" value="P:regulation of cell growth"/>
    <property type="evidence" value="ECO:0007669"/>
    <property type="project" value="UniProtKB-ARBA"/>
</dbReference>
<evidence type="ECO:0000256" key="5">
    <source>
        <dbReference type="ARBA" id="ARBA00022553"/>
    </source>
</evidence>
<dbReference type="InterPro" id="IPR017441">
    <property type="entry name" value="Protein_kinase_ATP_BS"/>
</dbReference>
<dbReference type="InterPro" id="IPR000719">
    <property type="entry name" value="Prot_kinase_dom"/>
</dbReference>
<evidence type="ECO:0000256" key="7">
    <source>
        <dbReference type="ARBA" id="ARBA00022741"/>
    </source>
</evidence>
<name>A0AAV5RBP5_PICKL</name>
<dbReference type="SUPFAM" id="SSF56112">
    <property type="entry name" value="Protein kinase-like (PK-like)"/>
    <property type="match status" value="1"/>
</dbReference>